<keyword evidence="2" id="KW-1185">Reference proteome</keyword>
<protein>
    <submittedName>
        <fullName evidence="1">Uncharacterized protein</fullName>
    </submittedName>
</protein>
<dbReference type="EMBL" id="FNRJ01000008">
    <property type="protein sequence ID" value="SEA82702.1"/>
    <property type="molecule type" value="Genomic_DNA"/>
</dbReference>
<evidence type="ECO:0000313" key="2">
    <source>
        <dbReference type="Proteomes" id="UP000242469"/>
    </source>
</evidence>
<dbReference type="STRING" id="1122198.SAMN02745729_10814"/>
<dbReference type="OrthoDB" id="5917490at2"/>
<reference evidence="2" key="1">
    <citation type="submission" date="2016-10" db="EMBL/GenBank/DDBJ databases">
        <authorList>
            <person name="Varghese N."/>
            <person name="Submissions S."/>
        </authorList>
    </citation>
    <scope>NUCLEOTIDE SEQUENCE [LARGE SCALE GENOMIC DNA]</scope>
    <source>
        <strain evidence="2">DSM 11526</strain>
    </source>
</reference>
<proteinExistence type="predicted"/>
<name>A0A1H4EEJ8_9GAMM</name>
<sequence length="162" mass="18399">MNTRTDTAMDWLKPLLMALLMIGLLASFWLGARLIQESLSSGTHAQTVDCDLQQGPCQFELDGVLMQLEATPRPLRSLLPFELFLKVQGERDITQVNAELQGVDMYMGQNRFNLKAEPGKSNLWRGRSELAICTTGEMRWYLLLMLETATGQKQARFEFNAR</sequence>
<dbReference type="AlphaFoldDB" id="A0A1H4EEJ8"/>
<evidence type="ECO:0000313" key="1">
    <source>
        <dbReference type="EMBL" id="SEA82702.1"/>
    </source>
</evidence>
<gene>
    <name evidence="1" type="ORF">SAMN02745729_10814</name>
</gene>
<organism evidence="1 2">
    <name type="scientific">Marinobacterium iners DSM 11526</name>
    <dbReference type="NCBI Taxonomy" id="1122198"/>
    <lineage>
        <taxon>Bacteria</taxon>
        <taxon>Pseudomonadati</taxon>
        <taxon>Pseudomonadota</taxon>
        <taxon>Gammaproteobacteria</taxon>
        <taxon>Oceanospirillales</taxon>
        <taxon>Oceanospirillaceae</taxon>
        <taxon>Marinobacterium</taxon>
    </lineage>
</organism>
<accession>A0A1H4EEJ8</accession>
<dbReference type="Proteomes" id="UP000242469">
    <property type="component" value="Unassembled WGS sequence"/>
</dbReference>
<dbReference type="RefSeq" id="WP_091826551.1">
    <property type="nucleotide sequence ID" value="NZ_FNRJ01000008.1"/>
</dbReference>